<protein>
    <submittedName>
        <fullName evidence="2">Uncharacterized protein</fullName>
    </submittedName>
</protein>
<organism evidence="2 3">
    <name type="scientific">Halocaridina rubra</name>
    <name type="common">Hawaiian red shrimp</name>
    <dbReference type="NCBI Taxonomy" id="373956"/>
    <lineage>
        <taxon>Eukaryota</taxon>
        <taxon>Metazoa</taxon>
        <taxon>Ecdysozoa</taxon>
        <taxon>Arthropoda</taxon>
        <taxon>Crustacea</taxon>
        <taxon>Multicrustacea</taxon>
        <taxon>Malacostraca</taxon>
        <taxon>Eumalacostraca</taxon>
        <taxon>Eucarida</taxon>
        <taxon>Decapoda</taxon>
        <taxon>Pleocyemata</taxon>
        <taxon>Caridea</taxon>
        <taxon>Atyoidea</taxon>
        <taxon>Atyidae</taxon>
        <taxon>Halocaridina</taxon>
    </lineage>
</organism>
<evidence type="ECO:0000313" key="3">
    <source>
        <dbReference type="Proteomes" id="UP001381693"/>
    </source>
</evidence>
<evidence type="ECO:0000313" key="2">
    <source>
        <dbReference type="EMBL" id="KAK7069246.1"/>
    </source>
</evidence>
<dbReference type="AlphaFoldDB" id="A0AAN8ZUM9"/>
<comment type="caution">
    <text evidence="2">The sequence shown here is derived from an EMBL/GenBank/DDBJ whole genome shotgun (WGS) entry which is preliminary data.</text>
</comment>
<evidence type="ECO:0000256" key="1">
    <source>
        <dbReference type="SAM" id="Coils"/>
    </source>
</evidence>
<keyword evidence="1" id="KW-0175">Coiled coil</keyword>
<gene>
    <name evidence="2" type="ORF">SK128_013176</name>
</gene>
<accession>A0AAN8ZUM9</accession>
<name>A0AAN8ZUM9_HALRR</name>
<reference evidence="2 3" key="1">
    <citation type="submission" date="2023-11" db="EMBL/GenBank/DDBJ databases">
        <title>Halocaridina rubra genome assembly.</title>
        <authorList>
            <person name="Smith C."/>
        </authorList>
    </citation>
    <scope>NUCLEOTIDE SEQUENCE [LARGE SCALE GENOMIC DNA]</scope>
    <source>
        <strain evidence="2">EP-1</strain>
        <tissue evidence="2">Whole</tissue>
    </source>
</reference>
<dbReference type="EMBL" id="JAXCGZ010016991">
    <property type="protein sequence ID" value="KAK7069246.1"/>
    <property type="molecule type" value="Genomic_DNA"/>
</dbReference>
<feature type="coiled-coil region" evidence="1">
    <location>
        <begin position="61"/>
        <end position="106"/>
    </location>
</feature>
<dbReference type="Proteomes" id="UP001381693">
    <property type="component" value="Unassembled WGS sequence"/>
</dbReference>
<proteinExistence type="predicted"/>
<sequence>MEIDCGNISENIQQWKIIRMELNEYKKNSKQEMYDVQKTKMIKEEEQSLAQEWLNEDKLATDNLEIKLRRTEETISLMNTESTREVKELELEAESLHQQIMEAKKKDNVSLHHLQNSLEETKSNLESTKAYGKNRMRSGYELLVKVCHSSVDDLDTGMELVVNMKHCVQKCCDGLLEVAKAATANALRINISQTYQL</sequence>
<keyword evidence="3" id="KW-1185">Reference proteome</keyword>